<dbReference type="CDD" id="cd00885">
    <property type="entry name" value="cinA"/>
    <property type="match status" value="1"/>
</dbReference>
<proteinExistence type="predicted"/>
<organism evidence="2 3">
    <name type="scientific">Lichtheimia corymbifera JMRC:FSU:9682</name>
    <dbReference type="NCBI Taxonomy" id="1263082"/>
    <lineage>
        <taxon>Eukaryota</taxon>
        <taxon>Fungi</taxon>
        <taxon>Fungi incertae sedis</taxon>
        <taxon>Mucoromycota</taxon>
        <taxon>Mucoromycotina</taxon>
        <taxon>Mucoromycetes</taxon>
        <taxon>Mucorales</taxon>
        <taxon>Lichtheimiaceae</taxon>
        <taxon>Lichtheimia</taxon>
    </lineage>
</organism>
<dbReference type="Gene3D" id="3.40.980.10">
    <property type="entry name" value="MoaB/Mog-like domain"/>
    <property type="match status" value="1"/>
</dbReference>
<dbReference type="GO" id="GO:0042726">
    <property type="term" value="P:flavin-containing compound metabolic process"/>
    <property type="evidence" value="ECO:0007669"/>
    <property type="project" value="TreeGrafter"/>
</dbReference>
<dbReference type="PANTHER" id="PTHR47675">
    <property type="entry name" value="MOLYBDOPTERIN BINDING DOMAIN PROTEIN (AFU_ORTHOLOGUE AFUA_5G11210)"/>
    <property type="match status" value="1"/>
</dbReference>
<dbReference type="PANTHER" id="PTHR47675:SF1">
    <property type="entry name" value="MOLYBDOPTERIN BINDING DOMAIN PROTEIN (AFU_ORTHOLOGUE AFUA_5G11210)"/>
    <property type="match status" value="1"/>
</dbReference>
<gene>
    <name evidence="2" type="ORF">LCOR_08952.1</name>
</gene>
<evidence type="ECO:0000259" key="1">
    <source>
        <dbReference type="SMART" id="SM00852"/>
    </source>
</evidence>
<dbReference type="AlphaFoldDB" id="A0A068S8D9"/>
<dbReference type="SUPFAM" id="SSF53218">
    <property type="entry name" value="Molybdenum cofactor biosynthesis proteins"/>
    <property type="match status" value="1"/>
</dbReference>
<dbReference type="EMBL" id="CBTN010000052">
    <property type="protein sequence ID" value="CDH58072.1"/>
    <property type="molecule type" value="Genomic_DNA"/>
</dbReference>
<evidence type="ECO:0000313" key="2">
    <source>
        <dbReference type="EMBL" id="CDH58072.1"/>
    </source>
</evidence>
<accession>A0A068S8D9</accession>
<dbReference type="STRING" id="1263082.A0A068S8D9"/>
<feature type="domain" description="MoaB/Mog" evidence="1">
    <location>
        <begin position="43"/>
        <end position="210"/>
    </location>
</feature>
<sequence length="311" mass="34724">MLSTLRAVAARSRYSHSLAFVHSTRTMSHATQNTITPTPVTAACCIIGDEILNGKTKDSNSHFLAKYLFDCGIDLKRIEVVGDDYGAIAETVTRLSSQHDLVFTSGGIGPTHDDISYEAIARAYSLDLKLDNDTCVAMEKVMRPKIVHWELTEARKRMAIFPYPAEIIRTNPEELWVPVVVVNSNIHILPGIPRLFERLITLLRPRFDRLVDEKGGMGRYYRVQVATKLPEGEIAPCLSELQKQVDKKNLKIGSYPKWGVTEDGTRVVVSVVGRDQADVKHIGDQLVDQIEGRILNPLEAIEHGEAQKELP</sequence>
<dbReference type="SMART" id="SM00852">
    <property type="entry name" value="MoCF_biosynth"/>
    <property type="match status" value="1"/>
</dbReference>
<comment type="caution">
    <text evidence="2">The sequence shown here is derived from an EMBL/GenBank/DDBJ whole genome shotgun (WGS) entry which is preliminary data.</text>
</comment>
<dbReference type="OrthoDB" id="448496at2759"/>
<dbReference type="Pfam" id="PF00994">
    <property type="entry name" value="MoCF_biosynth"/>
    <property type="match status" value="1"/>
</dbReference>
<evidence type="ECO:0000313" key="3">
    <source>
        <dbReference type="Proteomes" id="UP000027586"/>
    </source>
</evidence>
<dbReference type="Proteomes" id="UP000027586">
    <property type="component" value="Unassembled WGS sequence"/>
</dbReference>
<dbReference type="InterPro" id="IPR056596">
    <property type="entry name" value="FLAD1_M"/>
</dbReference>
<reference evidence="2" key="1">
    <citation type="submission" date="2013-08" db="EMBL/GenBank/DDBJ databases">
        <title>Gene expansion shapes genome architecture in the human pathogen Lichtheimia corymbifera: an evolutionary genomics analysis in the ancient terrestrial Mucorales (Mucoromycotina).</title>
        <authorList>
            <person name="Schwartze V.U."/>
            <person name="Winter S."/>
            <person name="Shelest E."/>
            <person name="Marcet-Houben M."/>
            <person name="Horn F."/>
            <person name="Wehner S."/>
            <person name="Hoffmann K."/>
            <person name="Riege K."/>
            <person name="Sammeth M."/>
            <person name="Nowrousian M."/>
            <person name="Valiante V."/>
            <person name="Linde J."/>
            <person name="Jacobsen I.D."/>
            <person name="Marz M."/>
            <person name="Brakhage A.A."/>
            <person name="Gabaldon T."/>
            <person name="Bocker S."/>
            <person name="Voigt K."/>
        </authorList>
    </citation>
    <scope>NUCLEOTIDE SEQUENCE [LARGE SCALE GENOMIC DNA]</scope>
    <source>
        <strain evidence="2">FSU 9682</strain>
    </source>
</reference>
<dbReference type="VEuPathDB" id="FungiDB:LCOR_08952.1"/>
<keyword evidence="3" id="KW-1185">Reference proteome</keyword>
<protein>
    <submittedName>
        <fullName evidence="2">Molybdopterin binding domain protein</fullName>
    </submittedName>
</protein>
<dbReference type="Pfam" id="PF24102">
    <property type="entry name" value="FLAD1_M"/>
    <property type="match status" value="1"/>
</dbReference>
<dbReference type="GO" id="GO:0047884">
    <property type="term" value="F:FAD diphosphatase activity"/>
    <property type="evidence" value="ECO:0007669"/>
    <property type="project" value="TreeGrafter"/>
</dbReference>
<dbReference type="InterPro" id="IPR036425">
    <property type="entry name" value="MoaB/Mog-like_dom_sf"/>
</dbReference>
<dbReference type="InterPro" id="IPR001453">
    <property type="entry name" value="MoaB/Mog_dom"/>
</dbReference>
<name>A0A068S8D9_9FUNG</name>